<name>A0A1Y2T8E4_SYMTR</name>
<dbReference type="PROSITE" id="PS50893">
    <property type="entry name" value="ABC_TRANSPORTER_2"/>
    <property type="match status" value="1"/>
</dbReference>
<keyword evidence="1" id="KW-0813">Transport</keyword>
<sequence>MRQPAVQPAPPELVLRSVTKHFPTRRGRIKVLDRVSLSVRKGEFLCLLGPSGCGKSTLFNIIAGLEEPDSGEVLVEGEPVAGPGPDRVLVFQDGALFPWLTALGNVEFGLSLQNIPRAERHERAMAALEMVRLARFRDAYIHELSGGMRQRVAIARALALEPKVLLMDEPFAALDAQTRNLMHEELQRIWARTGQTIIFVTHNVSEAIRLGDRIAVLSFRPGRVRREVTIQHPRPRKADDPHLLEIRTFLVRDLRSDVEAALEEELRDG</sequence>
<dbReference type="PROSITE" id="PS00211">
    <property type="entry name" value="ABC_TRANSPORTER_1"/>
    <property type="match status" value="1"/>
</dbReference>
<dbReference type="InterPro" id="IPR003593">
    <property type="entry name" value="AAA+_ATPase"/>
</dbReference>
<dbReference type="PANTHER" id="PTHR42788:SF13">
    <property type="entry name" value="ALIPHATIC SULFONATES IMPORT ATP-BINDING PROTEIN SSUB"/>
    <property type="match status" value="1"/>
</dbReference>
<evidence type="ECO:0000259" key="4">
    <source>
        <dbReference type="PROSITE" id="PS50893"/>
    </source>
</evidence>
<evidence type="ECO:0000313" key="5">
    <source>
        <dbReference type="EMBL" id="OTA41987.1"/>
    </source>
</evidence>
<dbReference type="RefSeq" id="WP_011195006.1">
    <property type="nucleotide sequence ID" value="NZ_JACSIR010000041.1"/>
</dbReference>
<reference evidence="6" key="1">
    <citation type="submission" date="2016-04" db="EMBL/GenBank/DDBJ databases">
        <authorList>
            <person name="Antunes L.P."/>
            <person name="Martins L.F."/>
            <person name="Pereira R.V."/>
            <person name="Thomas A.M."/>
            <person name="Barbosa D."/>
            <person name="Nascimento L."/>
            <person name="Silva G.M."/>
            <person name="Condomitti G.W."/>
            <person name="Digiampietri L.A."/>
            <person name="Lombardi K.C."/>
            <person name="Ramos P.L."/>
            <person name="Quaggio R.B."/>
            <person name="Oliveira J.C."/>
            <person name="Pascon R.C."/>
            <person name="Cruz J.B."/>
            <person name="Silva A.M."/>
            <person name="Setubal J.C."/>
        </authorList>
    </citation>
    <scope>NUCLEOTIDE SEQUENCE [LARGE SCALE GENOMIC DNA]</scope>
</reference>
<dbReference type="AlphaFoldDB" id="A0A1Y2T8E4"/>
<dbReference type="InterPro" id="IPR027417">
    <property type="entry name" value="P-loop_NTPase"/>
</dbReference>
<dbReference type="Pfam" id="PF00005">
    <property type="entry name" value="ABC_tran"/>
    <property type="match status" value="1"/>
</dbReference>
<evidence type="ECO:0000313" key="6">
    <source>
        <dbReference type="Proteomes" id="UP000194267"/>
    </source>
</evidence>
<comment type="caution">
    <text evidence="5">The sequence shown here is derived from an EMBL/GenBank/DDBJ whole genome shotgun (WGS) entry which is preliminary data.</text>
</comment>
<organism evidence="5 6">
    <name type="scientific">Symbiobacterium thermophilum</name>
    <dbReference type="NCBI Taxonomy" id="2734"/>
    <lineage>
        <taxon>Bacteria</taxon>
        <taxon>Bacillati</taxon>
        <taxon>Bacillota</taxon>
        <taxon>Clostridia</taxon>
        <taxon>Eubacteriales</taxon>
        <taxon>Symbiobacteriaceae</taxon>
        <taxon>Symbiobacterium</taxon>
    </lineage>
</organism>
<dbReference type="InterPro" id="IPR017871">
    <property type="entry name" value="ABC_transporter-like_CS"/>
</dbReference>
<dbReference type="SUPFAM" id="SSF52540">
    <property type="entry name" value="P-loop containing nucleoside triphosphate hydrolases"/>
    <property type="match status" value="1"/>
</dbReference>
<dbReference type="OMA" id="KQNVMFP"/>
<protein>
    <submittedName>
        <fullName evidence="5">Nitrate/sulfonate/bicarbonate ABC transporter ATP-binding protein</fullName>
    </submittedName>
</protein>
<dbReference type="Proteomes" id="UP000194267">
    <property type="component" value="Unassembled WGS sequence"/>
</dbReference>
<dbReference type="InterPro" id="IPR003439">
    <property type="entry name" value="ABC_transporter-like_ATP-bd"/>
</dbReference>
<evidence type="ECO:0000256" key="3">
    <source>
        <dbReference type="ARBA" id="ARBA00022840"/>
    </source>
</evidence>
<gene>
    <name evidence="5" type="ORF">A6D92_02360</name>
</gene>
<dbReference type="Gene3D" id="3.40.50.300">
    <property type="entry name" value="P-loop containing nucleotide triphosphate hydrolases"/>
    <property type="match status" value="1"/>
</dbReference>
<accession>A0A1Y2T8E4</accession>
<feature type="domain" description="ABC transporter" evidence="4">
    <location>
        <begin position="13"/>
        <end position="246"/>
    </location>
</feature>
<proteinExistence type="predicted"/>
<dbReference type="SMART" id="SM00382">
    <property type="entry name" value="AAA"/>
    <property type="match status" value="1"/>
</dbReference>
<evidence type="ECO:0000256" key="2">
    <source>
        <dbReference type="ARBA" id="ARBA00022741"/>
    </source>
</evidence>
<dbReference type="GO" id="GO:0016887">
    <property type="term" value="F:ATP hydrolysis activity"/>
    <property type="evidence" value="ECO:0007669"/>
    <property type="project" value="InterPro"/>
</dbReference>
<dbReference type="CDD" id="cd03293">
    <property type="entry name" value="ABC_NrtD_SsuB_transporters"/>
    <property type="match status" value="1"/>
</dbReference>
<dbReference type="EMBL" id="LWLV01000124">
    <property type="protein sequence ID" value="OTA41987.1"/>
    <property type="molecule type" value="Genomic_DNA"/>
</dbReference>
<dbReference type="PANTHER" id="PTHR42788">
    <property type="entry name" value="TAURINE IMPORT ATP-BINDING PROTEIN-RELATED"/>
    <property type="match status" value="1"/>
</dbReference>
<evidence type="ECO:0000256" key="1">
    <source>
        <dbReference type="ARBA" id="ARBA00022448"/>
    </source>
</evidence>
<keyword evidence="3 5" id="KW-0067">ATP-binding</keyword>
<keyword evidence="2" id="KW-0547">Nucleotide-binding</keyword>
<dbReference type="GO" id="GO:0005524">
    <property type="term" value="F:ATP binding"/>
    <property type="evidence" value="ECO:0007669"/>
    <property type="project" value="UniProtKB-KW"/>
</dbReference>
<dbReference type="InterPro" id="IPR050166">
    <property type="entry name" value="ABC_transporter_ATP-bind"/>
</dbReference>